<evidence type="ECO:0000313" key="2">
    <source>
        <dbReference type="EMBL" id="UTI66294.1"/>
    </source>
</evidence>
<sequence length="279" mass="29362">MSTVPANAVPAAPAPATPRGRVTFPRVLRSEWTKLWSLRSTRWSLLAAFVAMVALGPAIAAVRMSRWSHLSVRDRIAYDAIDNGVGGYHLAQLAIGVLGVLVISAEYSTGMIRSSMMAVPRRLPVLGAKLAVYAVVSFVLMLVATVISFFAVEAIVRGHHVQRAIGDPRALRAVVGTALFLTVLGAMALGLGALTRNTAGGIATLVGLLFVLPGITALLPSATADAISPYLPLNAGFPVTTSTFENPHHLSPWGGFGMFCAYAAVLVLAAAVQLRRRDA</sequence>
<feature type="transmembrane region" description="Helical" evidence="1">
    <location>
        <begin position="43"/>
        <end position="65"/>
    </location>
</feature>
<dbReference type="EMBL" id="CP098502">
    <property type="protein sequence ID" value="UTI66294.1"/>
    <property type="molecule type" value="Genomic_DNA"/>
</dbReference>
<keyword evidence="1" id="KW-0472">Membrane</keyword>
<evidence type="ECO:0000256" key="1">
    <source>
        <dbReference type="SAM" id="Phobius"/>
    </source>
</evidence>
<feature type="transmembrane region" description="Helical" evidence="1">
    <location>
        <begin position="201"/>
        <end position="222"/>
    </location>
</feature>
<feature type="transmembrane region" description="Helical" evidence="1">
    <location>
        <begin position="253"/>
        <end position="274"/>
    </location>
</feature>
<feature type="transmembrane region" description="Helical" evidence="1">
    <location>
        <begin position="85"/>
        <end position="109"/>
    </location>
</feature>
<keyword evidence="1" id="KW-1133">Transmembrane helix</keyword>
<feature type="transmembrane region" description="Helical" evidence="1">
    <location>
        <begin position="130"/>
        <end position="151"/>
    </location>
</feature>
<dbReference type="RefSeq" id="WP_254572965.1">
    <property type="nucleotide sequence ID" value="NZ_CP098502.1"/>
</dbReference>
<accession>A0ABY5E0F5</accession>
<evidence type="ECO:0000313" key="3">
    <source>
        <dbReference type="Proteomes" id="UP001056035"/>
    </source>
</evidence>
<gene>
    <name evidence="2" type="ORF">NBH00_08820</name>
</gene>
<dbReference type="Pfam" id="PF12730">
    <property type="entry name" value="ABC2_membrane_4"/>
    <property type="match status" value="1"/>
</dbReference>
<keyword evidence="1" id="KW-0812">Transmembrane</keyword>
<dbReference type="PANTHER" id="PTHR37305:SF1">
    <property type="entry name" value="MEMBRANE PROTEIN"/>
    <property type="match status" value="1"/>
</dbReference>
<dbReference type="PANTHER" id="PTHR37305">
    <property type="entry name" value="INTEGRAL MEMBRANE PROTEIN-RELATED"/>
    <property type="match status" value="1"/>
</dbReference>
<name>A0ABY5E0F5_9ACTN</name>
<dbReference type="Proteomes" id="UP001056035">
    <property type="component" value="Chromosome"/>
</dbReference>
<protein>
    <submittedName>
        <fullName evidence="2">ABC transporter permease</fullName>
    </submittedName>
</protein>
<keyword evidence="3" id="KW-1185">Reference proteome</keyword>
<reference evidence="2 3" key="1">
    <citation type="submission" date="2022-06" db="EMBL/GenBank/DDBJ databases">
        <title>Paraconexibacter antarcticus.</title>
        <authorList>
            <person name="Kim C.S."/>
        </authorList>
    </citation>
    <scope>NUCLEOTIDE SEQUENCE [LARGE SCALE GENOMIC DNA]</scope>
    <source>
        <strain evidence="2 3">02-257</strain>
    </source>
</reference>
<organism evidence="2 3">
    <name type="scientific">Paraconexibacter antarcticus</name>
    <dbReference type="NCBI Taxonomy" id="2949664"/>
    <lineage>
        <taxon>Bacteria</taxon>
        <taxon>Bacillati</taxon>
        <taxon>Actinomycetota</taxon>
        <taxon>Thermoleophilia</taxon>
        <taxon>Solirubrobacterales</taxon>
        <taxon>Paraconexibacteraceae</taxon>
        <taxon>Paraconexibacter</taxon>
    </lineage>
</organism>
<proteinExistence type="predicted"/>
<feature type="transmembrane region" description="Helical" evidence="1">
    <location>
        <begin position="171"/>
        <end position="194"/>
    </location>
</feature>